<dbReference type="InterPro" id="IPR045076">
    <property type="entry name" value="MutS"/>
</dbReference>
<dbReference type="InterPro" id="IPR036187">
    <property type="entry name" value="DNA_mismatch_repair_MutS_sf"/>
</dbReference>
<dbReference type="InterPro" id="IPR036678">
    <property type="entry name" value="MutS_con_dom_sf"/>
</dbReference>
<dbReference type="PANTHER" id="PTHR11361">
    <property type="entry name" value="DNA MISMATCH REPAIR PROTEIN MUTS FAMILY MEMBER"/>
    <property type="match status" value="1"/>
</dbReference>
<dbReference type="InterPro" id="IPR000432">
    <property type="entry name" value="DNA_mismatch_repair_MutS_C"/>
</dbReference>
<dbReference type="GO" id="GO:0032301">
    <property type="term" value="C:MutSalpha complex"/>
    <property type="evidence" value="ECO:0007669"/>
    <property type="project" value="TreeGrafter"/>
</dbReference>
<evidence type="ECO:0000256" key="5">
    <source>
        <dbReference type="ARBA" id="ARBA00023125"/>
    </source>
</evidence>
<accession>A0A830HS13</accession>
<keyword evidence="10" id="KW-1185">Reference proteome</keyword>
<evidence type="ECO:0000313" key="9">
    <source>
        <dbReference type="EMBL" id="GHP08540.1"/>
    </source>
</evidence>
<dbReference type="InterPro" id="IPR011184">
    <property type="entry name" value="DNA_mismatch_repair_Msh2"/>
</dbReference>
<dbReference type="InterPro" id="IPR016151">
    <property type="entry name" value="DNA_mismatch_repair_MutS_N"/>
</dbReference>
<evidence type="ECO:0000256" key="4">
    <source>
        <dbReference type="ARBA" id="ARBA00022840"/>
    </source>
</evidence>
<organism evidence="9 10">
    <name type="scientific">Pycnococcus provasolii</name>
    <dbReference type="NCBI Taxonomy" id="41880"/>
    <lineage>
        <taxon>Eukaryota</taxon>
        <taxon>Viridiplantae</taxon>
        <taxon>Chlorophyta</taxon>
        <taxon>Pseudoscourfieldiophyceae</taxon>
        <taxon>Pseudoscourfieldiales</taxon>
        <taxon>Pycnococcaceae</taxon>
        <taxon>Pycnococcus</taxon>
    </lineage>
</organism>
<keyword evidence="7" id="KW-0175">Coiled coil</keyword>
<keyword evidence="5" id="KW-0238">DNA-binding</keyword>
<dbReference type="GO" id="GO:0005524">
    <property type="term" value="F:ATP binding"/>
    <property type="evidence" value="ECO:0007669"/>
    <property type="project" value="UniProtKB-KW"/>
</dbReference>
<dbReference type="InterPro" id="IPR027417">
    <property type="entry name" value="P-loop_NTPase"/>
</dbReference>
<keyword evidence="6" id="KW-0234">DNA repair</keyword>
<dbReference type="Gene3D" id="3.30.420.110">
    <property type="entry name" value="MutS, connector domain"/>
    <property type="match status" value="1"/>
</dbReference>
<dbReference type="Pfam" id="PF05190">
    <property type="entry name" value="MutS_IV"/>
    <property type="match status" value="1"/>
</dbReference>
<dbReference type="PROSITE" id="PS00486">
    <property type="entry name" value="DNA_MISMATCH_REPAIR_2"/>
    <property type="match status" value="1"/>
</dbReference>
<gene>
    <name evidence="9" type="ORF">PPROV_000727800</name>
</gene>
<evidence type="ECO:0000256" key="1">
    <source>
        <dbReference type="ARBA" id="ARBA00006271"/>
    </source>
</evidence>
<feature type="coiled-coil region" evidence="7">
    <location>
        <begin position="520"/>
        <end position="547"/>
    </location>
</feature>
<reference evidence="9" key="1">
    <citation type="submission" date="2020-10" db="EMBL/GenBank/DDBJ databases">
        <title>Unveiling of a novel bifunctional photoreceptor, Dualchrome1, isolated from a cosmopolitan green alga.</title>
        <authorList>
            <person name="Suzuki S."/>
            <person name="Kawachi M."/>
        </authorList>
    </citation>
    <scope>NUCLEOTIDE SEQUENCE</scope>
    <source>
        <strain evidence="9">NIES 2893</strain>
    </source>
</reference>
<dbReference type="SUPFAM" id="SSF48334">
    <property type="entry name" value="DNA repair protein MutS, domain III"/>
    <property type="match status" value="1"/>
</dbReference>
<sequence>MATSTAAMESSLSDTPGFNSFYKRLVSSSSSSSDSSESSVLRFFCRGSSGGFYTVHGASALLVHARYLGASSSSIRYFGTGDQALASVSLNQSKFADVLRDVLLERGEHTVELYEGAGDKWKCTKSASPGKLDAFQDELFNSGGSDKGGLAPPPSLAVVVHNKDNTRTVGVASVDAYRRVLNATAFVDTSESLVALEHAVMQTGARECVVLRTDDAGAGASNGDARRVEDVLRRCSVLPTPRPKSDFDARALPDNLARLLRRPDGATDGWTPALVSERHKAVLESPAAAAALAGAMKYVEAVADSSGHARYELRALDTQSFMRIDSAAAKALHVLPLAGGRSGLAAEAEANGGGTSTSSSNRACTSIYALLCHQRTPMGKRLLRTWLKQPLVNESLIEARHDVVELLSNAPSVLSTLRDAVMRGLPDAERLARKLERQNATLQDLCLLYKVSSAIPLLITALGSLDTSAPGARGRGAEILADRFAKPFEELHTEDKLRRFESLIEAAIDLSRVPEEYAVNPSYDQKLQELREERDAVEARLEAMGVKAAKVLGLELGKSLKLERTTVHGYHFRITKTEEQKVRKKLSAHYTVFDTRKDGCKFHSSELRNAAADYERLTKKYEASQRELTAQVVEVASSFVELFDGVTNKIAELDVLCGFAHVVATSPRPYTRPTMTYGGDGDEISLYDARHPLVETLVADYVPNDVKIDAEGRLLVVTGANMGGKSTLLRSVGCCVLLAQVGMFVPASAATISARDAIFARVGAGDALGKGLSTFMLEMLETGALLRSATPRSLVLIDELGRGTSTTDGLALADAIARHLLEEVRAPTMFATHFFELARGLTNVAGARNAHLSASCEGPCGLTLLYKVKEGQADASFGVRVAQHAQLPAEVVQWAEERLAKRARVCV</sequence>
<dbReference type="Gene3D" id="3.40.50.300">
    <property type="entry name" value="P-loop containing nucleotide triphosphate hydrolases"/>
    <property type="match status" value="1"/>
</dbReference>
<dbReference type="GO" id="GO:0030983">
    <property type="term" value="F:mismatched DNA binding"/>
    <property type="evidence" value="ECO:0007669"/>
    <property type="project" value="InterPro"/>
</dbReference>
<dbReference type="Gene3D" id="1.10.1420.10">
    <property type="match status" value="2"/>
</dbReference>
<evidence type="ECO:0000256" key="3">
    <source>
        <dbReference type="ARBA" id="ARBA00022763"/>
    </source>
</evidence>
<dbReference type="AlphaFoldDB" id="A0A830HS13"/>
<feature type="domain" description="DNA mismatch repair proteins mutS family" evidence="8">
    <location>
        <begin position="793"/>
        <end position="809"/>
    </location>
</feature>
<dbReference type="EMBL" id="BNJQ01000021">
    <property type="protein sequence ID" value="GHP08540.1"/>
    <property type="molecule type" value="Genomic_DNA"/>
</dbReference>
<proteinExistence type="inferred from homology"/>
<dbReference type="Pfam" id="PF05192">
    <property type="entry name" value="MutS_III"/>
    <property type="match status" value="1"/>
</dbReference>
<name>A0A830HS13_9CHLO</name>
<dbReference type="PANTHER" id="PTHR11361:SF35">
    <property type="entry name" value="DNA MISMATCH REPAIR PROTEIN MSH2"/>
    <property type="match status" value="1"/>
</dbReference>
<comment type="caution">
    <text evidence="9">The sequence shown here is derived from an EMBL/GenBank/DDBJ whole genome shotgun (WGS) entry which is preliminary data.</text>
</comment>
<dbReference type="Pfam" id="PF00488">
    <property type="entry name" value="MutS_V"/>
    <property type="match status" value="1"/>
</dbReference>
<evidence type="ECO:0000259" key="8">
    <source>
        <dbReference type="PROSITE" id="PS00486"/>
    </source>
</evidence>
<dbReference type="PIRSF" id="PIRSF005813">
    <property type="entry name" value="MSH2"/>
    <property type="match status" value="1"/>
</dbReference>
<dbReference type="InterPro" id="IPR007696">
    <property type="entry name" value="DNA_mismatch_repair_MutS_core"/>
</dbReference>
<keyword evidence="4" id="KW-0067">ATP-binding</keyword>
<dbReference type="GO" id="GO:0006298">
    <property type="term" value="P:mismatch repair"/>
    <property type="evidence" value="ECO:0007669"/>
    <property type="project" value="InterPro"/>
</dbReference>
<evidence type="ECO:0000256" key="7">
    <source>
        <dbReference type="SAM" id="Coils"/>
    </source>
</evidence>
<evidence type="ECO:0000313" key="10">
    <source>
        <dbReference type="Proteomes" id="UP000660262"/>
    </source>
</evidence>
<dbReference type="SMART" id="SM00533">
    <property type="entry name" value="MUTSd"/>
    <property type="match status" value="1"/>
</dbReference>
<dbReference type="InterPro" id="IPR007861">
    <property type="entry name" value="DNA_mismatch_repair_MutS_clamp"/>
</dbReference>
<dbReference type="GO" id="GO:0006312">
    <property type="term" value="P:mitotic recombination"/>
    <property type="evidence" value="ECO:0007669"/>
    <property type="project" value="TreeGrafter"/>
</dbReference>
<evidence type="ECO:0000256" key="2">
    <source>
        <dbReference type="ARBA" id="ARBA00022741"/>
    </source>
</evidence>
<dbReference type="OrthoDB" id="295033at2759"/>
<dbReference type="SUPFAM" id="SSF52540">
    <property type="entry name" value="P-loop containing nucleoside triphosphate hydrolases"/>
    <property type="match status" value="1"/>
</dbReference>
<keyword evidence="3" id="KW-0227">DNA damage</keyword>
<dbReference type="Proteomes" id="UP000660262">
    <property type="component" value="Unassembled WGS sequence"/>
</dbReference>
<dbReference type="GO" id="GO:0140664">
    <property type="term" value="F:ATP-dependent DNA damage sensor activity"/>
    <property type="evidence" value="ECO:0007669"/>
    <property type="project" value="InterPro"/>
</dbReference>
<dbReference type="SMART" id="SM00534">
    <property type="entry name" value="MUTSac"/>
    <property type="match status" value="1"/>
</dbReference>
<keyword evidence="2" id="KW-0547">Nucleotide-binding</keyword>
<evidence type="ECO:0000256" key="6">
    <source>
        <dbReference type="ARBA" id="ARBA00023204"/>
    </source>
</evidence>
<dbReference type="Gene3D" id="3.40.1170.10">
    <property type="entry name" value="DNA repair protein MutS, domain I"/>
    <property type="match status" value="1"/>
</dbReference>
<protein>
    <submittedName>
        <fullName evidence="9">MutS-like protein</fullName>
    </submittedName>
</protein>
<comment type="similarity">
    <text evidence="1">Belongs to the DNA mismatch repair MutS family.</text>
</comment>